<dbReference type="GeneID" id="40332696"/>
<feature type="compositionally biased region" description="Polar residues" evidence="1">
    <location>
        <begin position="236"/>
        <end position="249"/>
    </location>
</feature>
<feature type="compositionally biased region" description="Basic and acidic residues" evidence="1">
    <location>
        <begin position="283"/>
        <end position="292"/>
    </location>
</feature>
<evidence type="ECO:0000313" key="3">
    <source>
        <dbReference type="Proteomes" id="UP000283634"/>
    </source>
</evidence>
<sequence length="355" mass="39299">MSDNRCFIDCTVPSNASYTNAFDKHSAFSSTQLPNASSCTRTNVSAQQTRGGINASQYNEAPSEIIVPEYFDQGILSVLNDSVSFGECETFGPSEGRFSLLPLKDEAKTLTHVHNGSDDREREHDLSPSSSSFWHSYPLRISENVGWTETLPLPARAISSQTSHCAETRSVCALEGAITYSPYLFVCSFFDHWWATNGVNSLERPMQKQHLCDTGHSITPSLPPVQLLKLRGHQPELQSQSANSNSDLVNSAAGAAQRDTYVEVPGKVTTVAKSKTTGTLPSDEARTKREAARGTSLDANWSHMREPPRNELEGRRLLQKSLDSESYFALRREAHRASLASVRHQLKEHFTQPKI</sequence>
<feature type="region of interest" description="Disordered" evidence="1">
    <location>
        <begin position="273"/>
        <end position="312"/>
    </location>
</feature>
<evidence type="ECO:0000256" key="1">
    <source>
        <dbReference type="SAM" id="MobiDB-lite"/>
    </source>
</evidence>
<keyword evidence="3" id="KW-1185">Reference proteome</keyword>
<dbReference type="OMA" id="LERPKHE"/>
<dbReference type="Proteomes" id="UP000283634">
    <property type="component" value="Unassembled WGS sequence"/>
</dbReference>
<name>A0A3R7N8F4_TRYRA</name>
<dbReference type="OrthoDB" id="242757at2759"/>
<organism evidence="2 3">
    <name type="scientific">Trypanosoma rangeli</name>
    <dbReference type="NCBI Taxonomy" id="5698"/>
    <lineage>
        <taxon>Eukaryota</taxon>
        <taxon>Discoba</taxon>
        <taxon>Euglenozoa</taxon>
        <taxon>Kinetoplastea</taxon>
        <taxon>Metakinetoplastina</taxon>
        <taxon>Trypanosomatida</taxon>
        <taxon>Trypanosomatidae</taxon>
        <taxon>Trypanosoma</taxon>
        <taxon>Herpetosoma</taxon>
    </lineage>
</organism>
<dbReference type="RefSeq" id="XP_029234638.1">
    <property type="nucleotide sequence ID" value="XM_029385491.1"/>
</dbReference>
<comment type="caution">
    <text evidence="2">The sequence shown here is derived from an EMBL/GenBank/DDBJ whole genome shotgun (WGS) entry which is preliminary data.</text>
</comment>
<accession>A0A3R7N8F4</accession>
<dbReference type="EMBL" id="MKGL01000463">
    <property type="protein sequence ID" value="RNE98442.1"/>
    <property type="molecule type" value="Genomic_DNA"/>
</dbReference>
<feature type="region of interest" description="Disordered" evidence="1">
    <location>
        <begin position="235"/>
        <end position="254"/>
    </location>
</feature>
<dbReference type="AlphaFoldDB" id="A0A3R7N8F4"/>
<feature type="compositionally biased region" description="Basic and acidic residues" evidence="1">
    <location>
        <begin position="303"/>
        <end position="312"/>
    </location>
</feature>
<proteinExistence type="predicted"/>
<evidence type="ECO:0000313" key="2">
    <source>
        <dbReference type="EMBL" id="RNE98442.1"/>
    </source>
</evidence>
<gene>
    <name evidence="2" type="ORF">TraAM80_08763</name>
</gene>
<reference evidence="2 3" key="1">
    <citation type="journal article" date="2018" name="BMC Genomics">
        <title>Genomic comparison of Trypanosoma conorhini and Trypanosoma rangeli to Trypanosoma cruzi strains of high and low virulence.</title>
        <authorList>
            <person name="Bradwell K.R."/>
            <person name="Koparde V.N."/>
            <person name="Matveyev A.V."/>
            <person name="Serrano M.G."/>
            <person name="Alves J.M."/>
            <person name="Parikh H."/>
            <person name="Huang B."/>
            <person name="Lee V."/>
            <person name="Espinosa-Alvarez O."/>
            <person name="Ortiz P.A."/>
            <person name="Costa-Martins A.G."/>
            <person name="Teixeira M.M."/>
            <person name="Buck G.A."/>
        </authorList>
    </citation>
    <scope>NUCLEOTIDE SEQUENCE [LARGE SCALE GENOMIC DNA]</scope>
    <source>
        <strain evidence="2 3">AM80</strain>
    </source>
</reference>
<protein>
    <submittedName>
        <fullName evidence="2">Uncharacterized protein</fullName>
    </submittedName>
</protein>